<dbReference type="Gene3D" id="2.60.120.260">
    <property type="entry name" value="Galactose-binding domain-like"/>
    <property type="match status" value="1"/>
</dbReference>
<comment type="caution">
    <text evidence="2">The sequence shown here is derived from an EMBL/GenBank/DDBJ whole genome shotgun (WGS) entry which is preliminary data.</text>
</comment>
<sequence>MKWSTTVFALCASVGWLNAALPFWAADFSNGFPDGWSTADAAGQGVFWAYCPQFDACLPAESPLQQFQSPSSGNGFLWLDSDGAGLLPGEGHISRLSSAAVDCSERSQVFLQFYTAIATDNEPAAAKAIVRVTTPNGSQVFQPFPMLTQADQQIAPLPALGYGAYLVTLDISPIAAGEAEVTLEWEWAANREFAWLIDDITLTASNPAAPDSAIFFEPFAGGASGWTSQVLPLSGGDSTWAWSAGGDVSLGLGAVVSDFGPYFFIHSPTAADGAMTFHADFYTTGGDTPGQEFYLCELVSPPIDLSGVTTPLALSFHQLAWLGNTAPDAPVSNEGARFINSFSYSTDGGQTWSSPEAVNPYLTSITSINRNEIPPLDSRERFPIPGAAGSSAFRIKFTWAGDFFFWALDDIALELRPDNDLRTNANFFARAPNAITPESQLMPLPLQADVQNIGAQPAHSPVQSFYLYAEPTGAPMAYLELSGLPSLEVDALFENVVFPAALSPSTFGLEGRYRGQYQIAHQEPDERPEDNTVGWSMEVSSGTFAKEFGFTRDVAPNSAFDYTYGNCFFVPEGAGFYAQHLSFGVSNAGALANNGRTVNTLLYEWQGDLNGDGFAGPEELEEIAINLYAFNGTESGEQIILPASFEGEGVPLKDNTYYLACVRYNDLTGPPLFLLASDTIDYTATLSASLGSGGVPQYASVLDVGNTGVFSLLGFGYDIVPTIRLHIGDSPIINSSRNGLAEAATLIAWPNPATKQVSIDFDGLAPQQGELIVKDALGRLVLKEKVDGIQHKPVTFDVQNWAAGYYTAALYWHSGLATTRFLVAQP</sequence>
<dbReference type="Gene3D" id="2.60.120.200">
    <property type="match status" value="1"/>
</dbReference>
<keyword evidence="3" id="KW-1185">Reference proteome</keyword>
<gene>
    <name evidence="2" type="ORF">FRY97_14445</name>
</gene>
<dbReference type="EMBL" id="VOOR01000031">
    <property type="protein sequence ID" value="TXB62356.1"/>
    <property type="molecule type" value="Genomic_DNA"/>
</dbReference>
<feature type="chain" id="PRO_5022666172" evidence="1">
    <location>
        <begin position="26"/>
        <end position="826"/>
    </location>
</feature>
<name>A0A5C6RIW4_9BACT</name>
<evidence type="ECO:0000313" key="2">
    <source>
        <dbReference type="EMBL" id="TXB62356.1"/>
    </source>
</evidence>
<reference evidence="2 3" key="1">
    <citation type="submission" date="2019-08" db="EMBL/GenBank/DDBJ databases">
        <title>Genome of Phaeodactylibacter luteus.</title>
        <authorList>
            <person name="Bowman J.P."/>
        </authorList>
    </citation>
    <scope>NUCLEOTIDE SEQUENCE [LARGE SCALE GENOMIC DNA]</scope>
    <source>
        <strain evidence="2 3">KCTC 42180</strain>
    </source>
</reference>
<evidence type="ECO:0000256" key="1">
    <source>
        <dbReference type="SAM" id="SignalP"/>
    </source>
</evidence>
<dbReference type="Proteomes" id="UP000321580">
    <property type="component" value="Unassembled WGS sequence"/>
</dbReference>
<feature type="signal peptide" evidence="1">
    <location>
        <begin position="1"/>
        <end position="25"/>
    </location>
</feature>
<dbReference type="OrthoDB" id="1493348at2"/>
<accession>A0A5C6RIW4</accession>
<proteinExistence type="predicted"/>
<keyword evidence="1" id="KW-0732">Signal</keyword>
<dbReference type="AlphaFoldDB" id="A0A5C6RIW4"/>
<protein>
    <submittedName>
        <fullName evidence="2">T9SS type A sorting domain-containing protein</fullName>
    </submittedName>
</protein>
<organism evidence="2 3">
    <name type="scientific">Phaeodactylibacter luteus</name>
    <dbReference type="NCBI Taxonomy" id="1564516"/>
    <lineage>
        <taxon>Bacteria</taxon>
        <taxon>Pseudomonadati</taxon>
        <taxon>Bacteroidota</taxon>
        <taxon>Saprospiria</taxon>
        <taxon>Saprospirales</taxon>
        <taxon>Haliscomenobacteraceae</taxon>
        <taxon>Phaeodactylibacter</taxon>
    </lineage>
</organism>
<evidence type="ECO:0000313" key="3">
    <source>
        <dbReference type="Proteomes" id="UP000321580"/>
    </source>
</evidence>
<dbReference type="RefSeq" id="WP_147168263.1">
    <property type="nucleotide sequence ID" value="NZ_VOOR01000031.1"/>
</dbReference>